<dbReference type="EMBL" id="AP021879">
    <property type="protein sequence ID" value="BBO91670.1"/>
    <property type="molecule type" value="Genomic_DNA"/>
</dbReference>
<protein>
    <submittedName>
        <fullName evidence="4">Flavodoxin</fullName>
    </submittedName>
</protein>
<name>A0A5K8AIF8_9BACT</name>
<reference evidence="4 5" key="1">
    <citation type="submission" date="2019-11" db="EMBL/GenBank/DDBJ databases">
        <title>Comparative genomics of hydrocarbon-degrading Desulfosarcina strains.</title>
        <authorList>
            <person name="Watanabe M."/>
            <person name="Kojima H."/>
            <person name="Fukui M."/>
        </authorList>
    </citation>
    <scope>NUCLEOTIDE SEQUENCE [LARGE SCALE GENOMIC DNA]</scope>
    <source>
        <strain evidence="5">oXyS1</strain>
    </source>
</reference>
<dbReference type="PANTHER" id="PTHR43278:SF4">
    <property type="entry name" value="NAD(P)H-DEPENDENT FMN-CONTAINING OXIDOREDUCTASE YWQN-RELATED"/>
    <property type="match status" value="1"/>
</dbReference>
<gene>
    <name evidence="4" type="ORF">DSCOOX_48500</name>
</gene>
<dbReference type="Proteomes" id="UP000422108">
    <property type="component" value="Chromosome"/>
</dbReference>
<dbReference type="InterPro" id="IPR005025">
    <property type="entry name" value="FMN_Rdtase-like_dom"/>
</dbReference>
<proteinExistence type="predicted"/>
<dbReference type="SUPFAM" id="SSF52218">
    <property type="entry name" value="Flavoproteins"/>
    <property type="match status" value="2"/>
</dbReference>
<dbReference type="InterPro" id="IPR029039">
    <property type="entry name" value="Flavoprotein-like_sf"/>
</dbReference>
<accession>A0A5K8AIF8</accession>
<organism evidence="4 5">
    <name type="scientific">Desulfosarcina ovata subsp. ovata</name>
    <dbReference type="NCBI Taxonomy" id="2752305"/>
    <lineage>
        <taxon>Bacteria</taxon>
        <taxon>Pseudomonadati</taxon>
        <taxon>Thermodesulfobacteriota</taxon>
        <taxon>Desulfobacteria</taxon>
        <taxon>Desulfobacterales</taxon>
        <taxon>Desulfosarcinaceae</taxon>
        <taxon>Desulfosarcina</taxon>
    </lineage>
</organism>
<evidence type="ECO:0000256" key="1">
    <source>
        <dbReference type="ARBA" id="ARBA00022630"/>
    </source>
</evidence>
<dbReference type="GO" id="GO:0016491">
    <property type="term" value="F:oxidoreductase activity"/>
    <property type="evidence" value="ECO:0007669"/>
    <property type="project" value="InterPro"/>
</dbReference>
<sequence>MKFIVLSGSPKGVKSVTLQYIRYIENAFPQHELKVIHVTQRIRRLETDRSAFDAVMHEIGQADGIFWATPVYYLLVPAGYKRFIELIAENGAQAVFVGKPAAILTTSVHFYDHTAHNYLHAICDDLEMRCLGHFSADMYDLLKAAERKRLEAFATLFFSEATGDVPLPKRFVLLNRPEFRYRPGRRVKSVDSGRHKVLMVTDAINPDSNLDRMYQHLRRCFNGCLGVIDLGALDIKGGCLGCLQCAYDNTCIYAGKDAFNAAYRDRIMRADILIWAGEMTDRYLSSRWKQFFDRSFFMGHTPSLSGKQVGMIISGPLGQNANLRQIIEAYMEMQRASLVGIVTDETGDSAVIDAQLIALARRLIRHADQQFVAPATFLGRAGTILFRDEIWGRLRFPFRADYGHYRRLGLFDFPQHHWPSRLRNALLLFLFRFPGLRRKINQRMKDEMIKPLQKYLRTH</sequence>
<evidence type="ECO:0000256" key="2">
    <source>
        <dbReference type="ARBA" id="ARBA00022643"/>
    </source>
</evidence>
<dbReference type="RefSeq" id="WP_155312548.1">
    <property type="nucleotide sequence ID" value="NZ_AP021879.1"/>
</dbReference>
<dbReference type="PANTHER" id="PTHR43278">
    <property type="entry name" value="NAD(P)H-DEPENDENT FMN-CONTAINING OXIDOREDUCTASE YWQN-RELATED"/>
    <property type="match status" value="1"/>
</dbReference>
<keyword evidence="2" id="KW-0288">FMN</keyword>
<evidence type="ECO:0000259" key="3">
    <source>
        <dbReference type="Pfam" id="PF03358"/>
    </source>
</evidence>
<dbReference type="InterPro" id="IPR051796">
    <property type="entry name" value="ISF_SsuE-like"/>
</dbReference>
<feature type="domain" description="NADPH-dependent FMN reductase-like" evidence="3">
    <location>
        <begin position="1"/>
        <end position="133"/>
    </location>
</feature>
<keyword evidence="5" id="KW-1185">Reference proteome</keyword>
<keyword evidence="1" id="KW-0285">Flavoprotein</keyword>
<evidence type="ECO:0000313" key="4">
    <source>
        <dbReference type="EMBL" id="BBO91670.1"/>
    </source>
</evidence>
<evidence type="ECO:0000313" key="5">
    <source>
        <dbReference type="Proteomes" id="UP000422108"/>
    </source>
</evidence>
<dbReference type="AlphaFoldDB" id="A0A5K8AIF8"/>
<dbReference type="Gene3D" id="3.40.50.360">
    <property type="match status" value="2"/>
</dbReference>
<dbReference type="Pfam" id="PF03358">
    <property type="entry name" value="FMN_red"/>
    <property type="match status" value="1"/>
</dbReference>